<dbReference type="InterPro" id="IPR050807">
    <property type="entry name" value="TransReg_Diox_bact_type"/>
</dbReference>
<dbReference type="Proteomes" id="UP000596857">
    <property type="component" value="Unassembled WGS sequence"/>
</dbReference>
<evidence type="ECO:0000259" key="4">
    <source>
        <dbReference type="PROSITE" id="PS50943"/>
    </source>
</evidence>
<dbReference type="PROSITE" id="PS50943">
    <property type="entry name" value="HTH_CROC1"/>
    <property type="match status" value="1"/>
</dbReference>
<dbReference type="InterPro" id="IPR010982">
    <property type="entry name" value="Lambda_DNA-bd_dom_sf"/>
</dbReference>
<dbReference type="PANTHER" id="PTHR46797:SF23">
    <property type="entry name" value="HTH-TYPE TRANSCRIPTIONAL REGULATOR SUTR"/>
    <property type="match status" value="1"/>
</dbReference>
<dbReference type="SMART" id="SM00530">
    <property type="entry name" value="HTH_XRE"/>
    <property type="match status" value="1"/>
</dbReference>
<accession>A0ABX1YS31</accession>
<keyword evidence="3" id="KW-0804">Transcription</keyword>
<feature type="domain" description="HTH cro/C1-type" evidence="4">
    <location>
        <begin position="11"/>
        <end position="65"/>
    </location>
</feature>
<proteinExistence type="predicted"/>
<name>A0ABX1YS31_9BACL</name>
<dbReference type="PANTHER" id="PTHR46797">
    <property type="entry name" value="HTH-TYPE TRANSCRIPTIONAL REGULATOR"/>
    <property type="match status" value="1"/>
</dbReference>
<dbReference type="SUPFAM" id="SSF47413">
    <property type="entry name" value="lambda repressor-like DNA-binding domains"/>
    <property type="match status" value="1"/>
</dbReference>
<dbReference type="InterPro" id="IPR001387">
    <property type="entry name" value="Cro/C1-type_HTH"/>
</dbReference>
<sequence>MRLVEKLGNRIRLIRKEKGLSQEQLAEVSGLHTNYIGAIERGEKNVTVESLEKVSLGLGITMDELFRYIDPMLQKDELTTLVELLNERSESDRKMALSLLSQVFQWEAEKHKMP</sequence>
<keyword evidence="1" id="KW-0805">Transcription regulation</keyword>
<evidence type="ECO:0000256" key="3">
    <source>
        <dbReference type="ARBA" id="ARBA00023163"/>
    </source>
</evidence>
<keyword evidence="6" id="KW-1185">Reference proteome</keyword>
<protein>
    <submittedName>
        <fullName evidence="5">Helix-turn-helix domain-containing protein</fullName>
    </submittedName>
</protein>
<dbReference type="Pfam" id="PF01381">
    <property type="entry name" value="HTH_3"/>
    <property type="match status" value="1"/>
</dbReference>
<evidence type="ECO:0000256" key="2">
    <source>
        <dbReference type="ARBA" id="ARBA00023125"/>
    </source>
</evidence>
<evidence type="ECO:0000313" key="5">
    <source>
        <dbReference type="EMBL" id="NOU83890.1"/>
    </source>
</evidence>
<evidence type="ECO:0000256" key="1">
    <source>
        <dbReference type="ARBA" id="ARBA00023015"/>
    </source>
</evidence>
<gene>
    <name evidence="5" type="ORF">GC101_34105</name>
</gene>
<dbReference type="Gene3D" id="1.10.260.40">
    <property type="entry name" value="lambda repressor-like DNA-binding domains"/>
    <property type="match status" value="1"/>
</dbReference>
<dbReference type="CDD" id="cd00093">
    <property type="entry name" value="HTH_XRE"/>
    <property type="match status" value="1"/>
</dbReference>
<keyword evidence="2" id="KW-0238">DNA-binding</keyword>
<comment type="caution">
    <text evidence="5">The sequence shown here is derived from an EMBL/GenBank/DDBJ whole genome shotgun (WGS) entry which is preliminary data.</text>
</comment>
<evidence type="ECO:0000313" key="6">
    <source>
        <dbReference type="Proteomes" id="UP000596857"/>
    </source>
</evidence>
<reference evidence="5 6" key="1">
    <citation type="submission" date="2019-10" db="EMBL/GenBank/DDBJ databases">
        <title>Description of Paenibacillus terricola sp. nov.</title>
        <authorList>
            <person name="Carlier A."/>
            <person name="Qi S."/>
        </authorList>
    </citation>
    <scope>NUCLEOTIDE SEQUENCE [LARGE SCALE GENOMIC DNA]</scope>
    <source>
        <strain evidence="5 6">LMG 31459</strain>
    </source>
</reference>
<organism evidence="5 6">
    <name type="scientific">Paenibacillus phytohabitans</name>
    <dbReference type="NCBI Taxonomy" id="2654978"/>
    <lineage>
        <taxon>Bacteria</taxon>
        <taxon>Bacillati</taxon>
        <taxon>Bacillota</taxon>
        <taxon>Bacilli</taxon>
        <taxon>Bacillales</taxon>
        <taxon>Paenibacillaceae</taxon>
        <taxon>Paenibacillus</taxon>
    </lineage>
</organism>
<dbReference type="EMBL" id="WHOB01000097">
    <property type="protein sequence ID" value="NOU83890.1"/>
    <property type="molecule type" value="Genomic_DNA"/>
</dbReference>